<dbReference type="InterPro" id="IPR042529">
    <property type="entry name" value="IF_2B-like_C"/>
</dbReference>
<comment type="similarity">
    <text evidence="1 2">Belongs to the eIF-2B alpha/beta/delta subunits family.</text>
</comment>
<sequence length="263" mass="27871">MQHVQTEVIAHFTALLAAGPVLSLMQLRQPLPPPASLHAPIFASQVLAFAERVLLRGKGPANTALAESLRLLQNNLLFSNRALAANLAALVQRNQRLAVFGVSETVLASLGALAPRHARVLLVESGVRETGFEAFAARLRADGRISEGTACQGSDIVLVGAEAVFRNGVLTRPGSLQLAAGCRYLGRQFLVAAETTKFSDRFFGGEAQIFAELGAANRDDFGGAAGLHYDFVGLDLVTLLVTERGNLSAEEAQGAISKLFVVQ</sequence>
<keyword evidence="6" id="KW-1185">Reference proteome</keyword>
<dbReference type="OrthoDB" id="10249309at2759"/>
<name>V6LQK7_9EUKA</name>
<evidence type="ECO:0000256" key="1">
    <source>
        <dbReference type="ARBA" id="ARBA00007251"/>
    </source>
</evidence>
<dbReference type="InterPro" id="IPR037171">
    <property type="entry name" value="NagB/RpiA_transferase-like"/>
</dbReference>
<proteinExistence type="inferred from homology"/>
<evidence type="ECO:0000313" key="6">
    <source>
        <dbReference type="Proteomes" id="UP000018208"/>
    </source>
</evidence>
<evidence type="ECO:0000256" key="2">
    <source>
        <dbReference type="RuleBase" id="RU003814"/>
    </source>
</evidence>
<gene>
    <name evidence="3" type="ORF">SS50377_13103</name>
    <name evidence="4" type="ORF">SS50377_22949</name>
    <name evidence="5" type="ORF">SS50377_22954</name>
</gene>
<dbReference type="GO" id="GO:0003743">
    <property type="term" value="F:translation initiation factor activity"/>
    <property type="evidence" value="ECO:0007669"/>
    <property type="project" value="UniProtKB-KW"/>
</dbReference>
<accession>V6LQK7</accession>
<evidence type="ECO:0000313" key="4">
    <source>
        <dbReference type="EMBL" id="KAH0575320.1"/>
    </source>
</evidence>
<dbReference type="Gene3D" id="3.40.50.10470">
    <property type="entry name" value="Translation initiation factor eif-2b, domain 2"/>
    <property type="match status" value="1"/>
</dbReference>
<keyword evidence="3" id="KW-0648">Protein biosynthesis</keyword>
<evidence type="ECO:0000313" key="5">
    <source>
        <dbReference type="EMBL" id="KAH0575325.1"/>
    </source>
</evidence>
<reference evidence="3 4" key="1">
    <citation type="journal article" date="2014" name="PLoS Genet.">
        <title>The Genome of Spironucleus salmonicida Highlights a Fish Pathogen Adapted to Fluctuating Environments.</title>
        <authorList>
            <person name="Xu F."/>
            <person name="Jerlstrom-Hultqvist J."/>
            <person name="Einarsson E."/>
            <person name="Astvaldsson A."/>
            <person name="Svard S.G."/>
            <person name="Andersson J.O."/>
        </authorList>
    </citation>
    <scope>NUCLEOTIDE SEQUENCE</scope>
    <source>
        <strain evidence="4">ATCC 50377</strain>
    </source>
</reference>
<dbReference type="InterPro" id="IPR000649">
    <property type="entry name" value="IF-2B-related"/>
</dbReference>
<organism evidence="3">
    <name type="scientific">Spironucleus salmonicida</name>
    <dbReference type="NCBI Taxonomy" id="348837"/>
    <lineage>
        <taxon>Eukaryota</taxon>
        <taxon>Metamonada</taxon>
        <taxon>Diplomonadida</taxon>
        <taxon>Hexamitidae</taxon>
        <taxon>Hexamitinae</taxon>
        <taxon>Spironucleus</taxon>
    </lineage>
</organism>
<dbReference type="Pfam" id="PF01008">
    <property type="entry name" value="IF-2B"/>
    <property type="match status" value="1"/>
</dbReference>
<dbReference type="AlphaFoldDB" id="V6LQK7"/>
<keyword evidence="3" id="KW-0396">Initiation factor</keyword>
<reference evidence="4" key="2">
    <citation type="submission" date="2020-12" db="EMBL/GenBank/DDBJ databases">
        <title>New Spironucleus salmonicida genome in near-complete chromosomes.</title>
        <authorList>
            <person name="Xu F."/>
            <person name="Kurt Z."/>
            <person name="Jimenez-Gonzalez A."/>
            <person name="Astvaldsson A."/>
            <person name="Andersson J.O."/>
            <person name="Svard S.G."/>
        </authorList>
    </citation>
    <scope>NUCLEOTIDE SEQUENCE</scope>
    <source>
        <strain evidence="4">ATCC 50377</strain>
    </source>
</reference>
<protein>
    <submittedName>
        <fullName evidence="3">Initiation factor 2 subunit family protein</fullName>
    </submittedName>
</protein>
<dbReference type="VEuPathDB" id="GiardiaDB:SS50377_22954"/>
<dbReference type="EMBL" id="AUWU02000003">
    <property type="protein sequence ID" value="KAH0575325.1"/>
    <property type="molecule type" value="Genomic_DNA"/>
</dbReference>
<evidence type="ECO:0000313" key="3">
    <source>
        <dbReference type="EMBL" id="EST46865.1"/>
    </source>
</evidence>
<dbReference type="EMBL" id="KI546058">
    <property type="protein sequence ID" value="EST46865.1"/>
    <property type="molecule type" value="Genomic_DNA"/>
</dbReference>
<dbReference type="Proteomes" id="UP000018208">
    <property type="component" value="Unassembled WGS sequence"/>
</dbReference>
<dbReference type="SUPFAM" id="SSF100950">
    <property type="entry name" value="NagB/RpiA/CoA transferase-like"/>
    <property type="match status" value="1"/>
</dbReference>
<dbReference type="VEuPathDB" id="GiardiaDB:SS50377_22949"/>
<dbReference type="EMBL" id="AUWU02000003">
    <property type="protein sequence ID" value="KAH0575320.1"/>
    <property type="molecule type" value="Genomic_DNA"/>
</dbReference>